<accession>A0ABX2ARE0</accession>
<dbReference type="EMBL" id="JABKKE010000001">
    <property type="protein sequence ID" value="NPE12960.1"/>
    <property type="molecule type" value="Genomic_DNA"/>
</dbReference>
<proteinExistence type="predicted"/>
<reference evidence="1 2" key="1">
    <citation type="submission" date="2020-05" db="EMBL/GenBank/DDBJ databases">
        <title>Distinct polysaccharide utilization as determinants for interspecies competition between intestinal Prevotella spp.</title>
        <authorList>
            <person name="Galvez E.J.C."/>
            <person name="Iljazovic A."/>
            <person name="Strowig T."/>
        </authorList>
    </citation>
    <scope>NUCLEOTIDE SEQUENCE [LARGE SCALE GENOMIC DNA]</scope>
    <source>
        <strain evidence="1 2">PROD</strain>
    </source>
</reference>
<dbReference type="Proteomes" id="UP001193734">
    <property type="component" value="Unassembled WGS sequence"/>
</dbReference>
<protein>
    <recommendedName>
        <fullName evidence="3">Phosphoenolpyruvate carboxykinase</fullName>
    </recommendedName>
</protein>
<comment type="caution">
    <text evidence="1">The sequence shown here is derived from an EMBL/GenBank/DDBJ whole genome shotgun (WGS) entry which is preliminary data.</text>
</comment>
<sequence>MKLMKELYFRVADALFCLNCIQGEDTRLLTSSYVPFRIQALPAVELPIFVMTVGSDLVSLKPEGKDIGRFGCDGIGYVVYKISNGYKILIDDSAKKTCCSMEVNEDFSICRVSLFGDTEHRFLGLNNAVMIAFAFSGVYNNIVLMHSSVTMYGNKGYLFLGQSGTGKSTHSRLWHRYITGSELLNDDNPAIRFMPQDGKIYVYGTPWSGKTPCYRNVSVEVGAFVKLEQCPENIIKKESCIKAFTSILSSCSAMVWDKSSYGKICDIVSGIVERIPVYSLKCRPDEMAVRLSFRTITG</sequence>
<evidence type="ECO:0000313" key="1">
    <source>
        <dbReference type="EMBL" id="NPE12960.1"/>
    </source>
</evidence>
<organism evidence="1 2">
    <name type="scientific">Xylanibacter rodentium</name>
    <dbReference type="NCBI Taxonomy" id="2736289"/>
    <lineage>
        <taxon>Bacteria</taxon>
        <taxon>Pseudomonadati</taxon>
        <taxon>Bacteroidota</taxon>
        <taxon>Bacteroidia</taxon>
        <taxon>Bacteroidales</taxon>
        <taxon>Prevotellaceae</taxon>
        <taxon>Xylanibacter</taxon>
    </lineage>
</organism>
<gene>
    <name evidence="1" type="ORF">HPS55_01195</name>
</gene>
<evidence type="ECO:0008006" key="3">
    <source>
        <dbReference type="Google" id="ProtNLM"/>
    </source>
</evidence>
<keyword evidence="2" id="KW-1185">Reference proteome</keyword>
<dbReference type="SUPFAM" id="SSF53795">
    <property type="entry name" value="PEP carboxykinase-like"/>
    <property type="match status" value="1"/>
</dbReference>
<evidence type="ECO:0000313" key="2">
    <source>
        <dbReference type="Proteomes" id="UP001193734"/>
    </source>
</evidence>
<name>A0ABX2ARE0_9BACT</name>